<dbReference type="SUPFAM" id="SSF52540">
    <property type="entry name" value="P-loop containing nucleoside triphosphate hydrolases"/>
    <property type="match status" value="1"/>
</dbReference>
<dbReference type="InterPro" id="IPR027417">
    <property type="entry name" value="P-loop_NTPase"/>
</dbReference>
<dbReference type="Gene3D" id="3.40.50.300">
    <property type="entry name" value="P-loop containing nucleotide triphosphate hydrolases"/>
    <property type="match status" value="1"/>
</dbReference>
<feature type="region of interest" description="Disordered" evidence="1">
    <location>
        <begin position="573"/>
        <end position="622"/>
    </location>
</feature>
<name>A0A9P6N1T9_9FUNG</name>
<proteinExistence type="predicted"/>
<feature type="compositionally biased region" description="Low complexity" evidence="1">
    <location>
        <begin position="648"/>
        <end position="668"/>
    </location>
</feature>
<reference evidence="2" key="1">
    <citation type="journal article" date="2020" name="Fungal Divers.">
        <title>Resolving the Mortierellaceae phylogeny through synthesis of multi-gene phylogenetics and phylogenomics.</title>
        <authorList>
            <person name="Vandepol N."/>
            <person name="Liber J."/>
            <person name="Desiro A."/>
            <person name="Na H."/>
            <person name="Kennedy M."/>
            <person name="Barry K."/>
            <person name="Grigoriev I.V."/>
            <person name="Miller A.N."/>
            <person name="O'Donnell K."/>
            <person name="Stajich J.E."/>
            <person name="Bonito G."/>
        </authorList>
    </citation>
    <scope>NUCLEOTIDE SEQUENCE</scope>
    <source>
        <strain evidence="2">NRRL 2769</strain>
    </source>
</reference>
<feature type="compositionally biased region" description="Acidic residues" evidence="1">
    <location>
        <begin position="669"/>
        <end position="678"/>
    </location>
</feature>
<protein>
    <submittedName>
        <fullName evidence="2">Uncharacterized protein</fullName>
    </submittedName>
</protein>
<evidence type="ECO:0000313" key="2">
    <source>
        <dbReference type="EMBL" id="KAG0022057.1"/>
    </source>
</evidence>
<evidence type="ECO:0000256" key="1">
    <source>
        <dbReference type="SAM" id="MobiDB-lite"/>
    </source>
</evidence>
<accession>A0A9P6N1T9</accession>
<dbReference type="PANTHER" id="PTHR14932:SF1">
    <property type="entry name" value="RAB-LIKE PROTEIN 6"/>
    <property type="match status" value="1"/>
</dbReference>
<feature type="region of interest" description="Disordered" evidence="1">
    <location>
        <begin position="1"/>
        <end position="21"/>
    </location>
</feature>
<feature type="region of interest" description="Disordered" evidence="1">
    <location>
        <begin position="473"/>
        <end position="518"/>
    </location>
</feature>
<feature type="compositionally biased region" description="Acidic residues" evidence="1">
    <location>
        <begin position="430"/>
        <end position="444"/>
    </location>
</feature>
<feature type="compositionally biased region" description="Basic residues" evidence="1">
    <location>
        <begin position="689"/>
        <end position="703"/>
    </location>
</feature>
<organism evidence="2 3">
    <name type="scientific">Entomortierella chlamydospora</name>
    <dbReference type="NCBI Taxonomy" id="101097"/>
    <lineage>
        <taxon>Eukaryota</taxon>
        <taxon>Fungi</taxon>
        <taxon>Fungi incertae sedis</taxon>
        <taxon>Mucoromycota</taxon>
        <taxon>Mortierellomycotina</taxon>
        <taxon>Mortierellomycetes</taxon>
        <taxon>Mortierellales</taxon>
        <taxon>Mortierellaceae</taxon>
        <taxon>Entomortierella</taxon>
    </lineage>
</organism>
<feature type="compositionally biased region" description="Polar residues" evidence="1">
    <location>
        <begin position="9"/>
        <end position="18"/>
    </location>
</feature>
<feature type="compositionally biased region" description="Polar residues" evidence="1">
    <location>
        <begin position="407"/>
        <end position="424"/>
    </location>
</feature>
<gene>
    <name evidence="2" type="ORF">BGZ80_001162</name>
</gene>
<feature type="region of interest" description="Disordered" evidence="1">
    <location>
        <begin position="643"/>
        <end position="703"/>
    </location>
</feature>
<dbReference type="GO" id="GO:0005525">
    <property type="term" value="F:GTP binding"/>
    <property type="evidence" value="ECO:0007669"/>
    <property type="project" value="InterPro"/>
</dbReference>
<dbReference type="Proteomes" id="UP000703661">
    <property type="component" value="Unassembled WGS sequence"/>
</dbReference>
<feature type="compositionally biased region" description="Polar residues" evidence="1">
    <location>
        <begin position="506"/>
        <end position="517"/>
    </location>
</feature>
<feature type="compositionally biased region" description="Acidic residues" evidence="1">
    <location>
        <begin position="481"/>
        <end position="490"/>
    </location>
</feature>
<dbReference type="PANTHER" id="PTHR14932">
    <property type="entry name" value="RAS GTPASE-RELATED"/>
    <property type="match status" value="1"/>
</dbReference>
<dbReference type="PROSITE" id="PS51419">
    <property type="entry name" value="RAB"/>
    <property type="match status" value="1"/>
</dbReference>
<evidence type="ECO:0000313" key="3">
    <source>
        <dbReference type="Proteomes" id="UP000703661"/>
    </source>
</evidence>
<dbReference type="GO" id="GO:0005829">
    <property type="term" value="C:cytosol"/>
    <property type="evidence" value="ECO:0007669"/>
    <property type="project" value="TreeGrafter"/>
</dbReference>
<dbReference type="AlphaFoldDB" id="A0A9P6N1T9"/>
<keyword evidence="3" id="KW-1185">Reference proteome</keyword>
<dbReference type="InterPro" id="IPR040385">
    <property type="entry name" value="RABL6"/>
</dbReference>
<sequence>MFQKLWPFNGSSQNNGPVQANEHQDHGVFTKVKPIHASFNKGIPLNMKIVIRGDIRTGKTSIFQRLQGLPFQDERHYRTTDQIQVANIPWQYPHTKDIIKVEIWDVVDKGIQAGELNAHSGSNTGNSLKIDNGPISPSKVKSSNLVPHAGFSLDASTIDVYRNTDGVIILYDISKPWTFDFAATTLADVPLNMPVLILSNFSDDSHPRPVIESERIEALMQEHNDVRRKHICAPANLVRHLDTSMKTGLGLKEIHESFGIPFLNVLRETHRKQFEQKTREINKLLQSLDGHSHGRSRRPAQQKQDVAAQPTSHKETISSKRNLPLPASIQTTGPTIKPIPQSLSPTSPGRKTRNEYTNVDILSPTPVSAQTPAVLFDFSAGKLEEDFFQNVPLDSAPGAVGKGESMPATSVQEPASNSEANISGNPMVAGDEDIEDGSNDEEADASSHPSIAPIWTPGQAEKELLSRHMVKGSEERHLDEIQNDDDDDMEVFTGGDDGAELKSPESSEYSTQGNTSPLHHLVRQDSDIESQPDFPVASAMYYEHELSAFTQEEHQLGSAMNPVVLSHYEEIADGQGGNPWVSDGDQLNGAGTHSEDGYKPRHEEDKNEESREVAEALSTGMDNSMIKMKDKVVEINTEVSSLIEAGRTSTSGPSPVSTVSTDNNNGAGEAEEAEEEDGSPVTSNFQEKKKVKRSKKKKGKKGK</sequence>
<feature type="region of interest" description="Disordered" evidence="1">
    <location>
        <begin position="287"/>
        <end position="352"/>
    </location>
</feature>
<feature type="compositionally biased region" description="Basic and acidic residues" evidence="1">
    <location>
        <begin position="593"/>
        <end position="614"/>
    </location>
</feature>
<feature type="region of interest" description="Disordered" evidence="1">
    <location>
        <begin position="398"/>
        <end position="456"/>
    </location>
</feature>
<dbReference type="GO" id="GO:0005634">
    <property type="term" value="C:nucleus"/>
    <property type="evidence" value="ECO:0007669"/>
    <property type="project" value="TreeGrafter"/>
</dbReference>
<dbReference type="EMBL" id="JAAAID010000126">
    <property type="protein sequence ID" value="KAG0022057.1"/>
    <property type="molecule type" value="Genomic_DNA"/>
</dbReference>
<comment type="caution">
    <text evidence="2">The sequence shown here is derived from an EMBL/GenBank/DDBJ whole genome shotgun (WGS) entry which is preliminary data.</text>
</comment>